<dbReference type="EMBL" id="LR881470">
    <property type="protein sequence ID" value="CAD5331452.1"/>
    <property type="molecule type" value="Genomic_DNA"/>
</dbReference>
<sequence>MADKSSRSLILYGDGLARFVDPSNTNIHSLASVATCGFLSLPNAPPGLSFSLPRYLFINLDFLVLIRIEPYQTENERIVREFSHLLDASEAYSIASGLKPKGNGNDISTLAERFMGLKAALVTDSSTLTSFGKLIGLDVLQLSEICQESDSFPSDATSSKLLKLLGFEGGKCLDVNLYDLVFVHFRVDEYNNGNNMGILDSLIGSIMGMAQPGSEILSRLHLSVVLSYGSVTDKDVSVFPIKTPQEDINPAFIGLVPRQSYTMRGEKTRDDVRHYCPMLVAQWQHGVTRKDLVDTLSFEALKKLCGNLVIPADRFIHEVAFKLWKAPKYGA</sequence>
<evidence type="ECO:0000313" key="2">
    <source>
        <dbReference type="Proteomes" id="UP000516314"/>
    </source>
</evidence>
<accession>A0A7G2FBZ1</accession>
<name>A0A7G2FBZ1_ARATH</name>
<gene>
    <name evidence="1" type="ORF">AT9943_LOCUS18922</name>
</gene>
<proteinExistence type="predicted"/>
<dbReference type="AlphaFoldDB" id="A0A7G2FBZ1"/>
<dbReference type="Proteomes" id="UP000516314">
    <property type="component" value="Chromosome 5"/>
</dbReference>
<dbReference type="PANTHER" id="PTHR35506:SF1">
    <property type="entry name" value="OS02G0135600 PROTEIN"/>
    <property type="match status" value="1"/>
</dbReference>
<evidence type="ECO:0000313" key="1">
    <source>
        <dbReference type="EMBL" id="CAD5331452.1"/>
    </source>
</evidence>
<protein>
    <submittedName>
        <fullName evidence="1">(thale cress) hypothetical protein</fullName>
    </submittedName>
</protein>
<reference evidence="1 2" key="1">
    <citation type="submission" date="2020-09" db="EMBL/GenBank/DDBJ databases">
        <authorList>
            <person name="Ashkenazy H."/>
        </authorList>
    </citation>
    <scope>NUCLEOTIDE SEQUENCE [LARGE SCALE GENOMIC DNA]</scope>
    <source>
        <strain evidence="2">cv. Cdm-0</strain>
    </source>
</reference>
<dbReference type="PANTHER" id="PTHR35506">
    <property type="entry name" value="OS02G0135600 PROTEIN"/>
    <property type="match status" value="1"/>
</dbReference>
<organism evidence="1 2">
    <name type="scientific">Arabidopsis thaliana</name>
    <name type="common">Mouse-ear cress</name>
    <dbReference type="NCBI Taxonomy" id="3702"/>
    <lineage>
        <taxon>Eukaryota</taxon>
        <taxon>Viridiplantae</taxon>
        <taxon>Streptophyta</taxon>
        <taxon>Embryophyta</taxon>
        <taxon>Tracheophyta</taxon>
        <taxon>Spermatophyta</taxon>
        <taxon>Magnoliopsida</taxon>
        <taxon>eudicotyledons</taxon>
        <taxon>Gunneridae</taxon>
        <taxon>Pentapetalae</taxon>
        <taxon>rosids</taxon>
        <taxon>malvids</taxon>
        <taxon>Brassicales</taxon>
        <taxon>Brassicaceae</taxon>
        <taxon>Camelineae</taxon>
        <taxon>Arabidopsis</taxon>
    </lineage>
</organism>